<evidence type="ECO:0000256" key="5">
    <source>
        <dbReference type="ARBA" id="ARBA00022840"/>
    </source>
</evidence>
<dbReference type="GeneID" id="17284473"/>
<dbReference type="KEGG" id="ehx:EMIHUDRAFT_439897"/>
<dbReference type="GO" id="GO:0016887">
    <property type="term" value="F:ATP hydrolysis activity"/>
    <property type="evidence" value="ECO:0007669"/>
    <property type="project" value="InterPro"/>
</dbReference>
<keyword evidence="3" id="KW-0812">Transmembrane</keyword>
<dbReference type="InterPro" id="IPR003439">
    <property type="entry name" value="ABC_transporter-like_ATP-bd"/>
</dbReference>
<reference evidence="9" key="2">
    <citation type="submission" date="2024-10" db="UniProtKB">
        <authorList>
            <consortium name="EnsemblProtists"/>
        </authorList>
    </citation>
    <scope>IDENTIFICATION</scope>
</reference>
<evidence type="ECO:0000256" key="1">
    <source>
        <dbReference type="ARBA" id="ARBA00004141"/>
    </source>
</evidence>
<dbReference type="PROSITE" id="PS00211">
    <property type="entry name" value="ABC_TRANSPORTER_1"/>
    <property type="match status" value="1"/>
</dbReference>
<dbReference type="PANTHER" id="PTHR48041">
    <property type="entry name" value="ABC TRANSPORTER G FAMILY MEMBER 28"/>
    <property type="match status" value="1"/>
</dbReference>
<dbReference type="HOGENOM" id="CLU_000604_1_10_1"/>
<keyword evidence="2" id="KW-0813">Transport</keyword>
<keyword evidence="7" id="KW-0472">Membrane</keyword>
<accession>A0A0D3KTW8</accession>
<evidence type="ECO:0000313" key="9">
    <source>
        <dbReference type="EnsemblProtists" id="EOD39203"/>
    </source>
</evidence>
<dbReference type="InterPro" id="IPR017871">
    <property type="entry name" value="ABC_transporter-like_CS"/>
</dbReference>
<dbReference type="OMA" id="GRDTMAY"/>
<name>A0A0D3KTW8_EMIH1</name>
<dbReference type="Proteomes" id="UP000013827">
    <property type="component" value="Unassembled WGS sequence"/>
</dbReference>
<evidence type="ECO:0000256" key="7">
    <source>
        <dbReference type="ARBA" id="ARBA00023136"/>
    </source>
</evidence>
<dbReference type="RefSeq" id="XP_005791632.1">
    <property type="nucleotide sequence ID" value="XM_005791575.1"/>
</dbReference>
<dbReference type="GO" id="GO:0140359">
    <property type="term" value="F:ABC-type transporter activity"/>
    <property type="evidence" value="ECO:0007669"/>
    <property type="project" value="InterPro"/>
</dbReference>
<dbReference type="Pfam" id="PF19055">
    <property type="entry name" value="ABC2_membrane_7"/>
    <property type="match status" value="1"/>
</dbReference>
<proteinExistence type="predicted"/>
<dbReference type="Gene3D" id="3.40.50.300">
    <property type="entry name" value="P-loop containing nucleotide triphosphate hydrolases"/>
    <property type="match status" value="1"/>
</dbReference>
<evidence type="ECO:0000256" key="4">
    <source>
        <dbReference type="ARBA" id="ARBA00022741"/>
    </source>
</evidence>
<keyword evidence="4" id="KW-0547">Nucleotide-binding</keyword>
<evidence type="ECO:0000256" key="2">
    <source>
        <dbReference type="ARBA" id="ARBA00022448"/>
    </source>
</evidence>
<sequence>MAGLKRSMDLVHDPSLRLALSFEGLSYRLPSGEAVLTDACGEVLPGELTALMGPSGCGKSTLINLLSGKLTPSSGSIRLNGRPARPREVHKLIAFVPQEDVLLPTLTVTESLWVSARLRLPAETPASQLNEWVVRLVDLLGLTHVKDAAIGDVARRGLSGGQRKRVNVGVELAADPSLLFLDEPTSGLDSTAALELCSCLVGLASHGIAVCAVLHQPRLSLFELTHKLLLLDPSGRTVYMGPTEAAADHFCSLGFRAAFESSRENVADLLLDAISGAIRPSEQTAAPSDQQTPHGAARSLDLAEAWRAARADTAA</sequence>
<dbReference type="InterPro" id="IPR003593">
    <property type="entry name" value="AAA+_ATPase"/>
</dbReference>
<dbReference type="GO" id="GO:0005524">
    <property type="term" value="F:ATP binding"/>
    <property type="evidence" value="ECO:0007669"/>
    <property type="project" value="UniProtKB-KW"/>
</dbReference>
<dbReference type="Pfam" id="PF00005">
    <property type="entry name" value="ABC_tran"/>
    <property type="match status" value="1"/>
</dbReference>
<dbReference type="PaxDb" id="2903-EOD39203"/>
<dbReference type="InterPro" id="IPR050352">
    <property type="entry name" value="ABCG_transporters"/>
</dbReference>
<dbReference type="InterPro" id="IPR043926">
    <property type="entry name" value="ABCG_dom"/>
</dbReference>
<dbReference type="SUPFAM" id="SSF52540">
    <property type="entry name" value="P-loop containing nucleoside triphosphate hydrolases"/>
    <property type="match status" value="1"/>
</dbReference>
<feature type="domain" description="ABC transporter" evidence="8">
    <location>
        <begin position="20"/>
        <end position="258"/>
    </location>
</feature>
<evidence type="ECO:0000256" key="6">
    <source>
        <dbReference type="ARBA" id="ARBA00022989"/>
    </source>
</evidence>
<keyword evidence="6" id="KW-1133">Transmembrane helix</keyword>
<keyword evidence="5" id="KW-0067">ATP-binding</keyword>
<reference evidence="10" key="1">
    <citation type="journal article" date="2013" name="Nature">
        <title>Pan genome of the phytoplankton Emiliania underpins its global distribution.</title>
        <authorList>
            <person name="Read B.A."/>
            <person name="Kegel J."/>
            <person name="Klute M.J."/>
            <person name="Kuo A."/>
            <person name="Lefebvre S.C."/>
            <person name="Maumus F."/>
            <person name="Mayer C."/>
            <person name="Miller J."/>
            <person name="Monier A."/>
            <person name="Salamov A."/>
            <person name="Young J."/>
            <person name="Aguilar M."/>
            <person name="Claverie J.M."/>
            <person name="Frickenhaus S."/>
            <person name="Gonzalez K."/>
            <person name="Herman E.K."/>
            <person name="Lin Y.C."/>
            <person name="Napier J."/>
            <person name="Ogata H."/>
            <person name="Sarno A.F."/>
            <person name="Shmutz J."/>
            <person name="Schroeder D."/>
            <person name="de Vargas C."/>
            <person name="Verret F."/>
            <person name="von Dassow P."/>
            <person name="Valentin K."/>
            <person name="Van de Peer Y."/>
            <person name="Wheeler G."/>
            <person name="Dacks J.B."/>
            <person name="Delwiche C.F."/>
            <person name="Dyhrman S.T."/>
            <person name="Glockner G."/>
            <person name="John U."/>
            <person name="Richards T."/>
            <person name="Worden A.Z."/>
            <person name="Zhang X."/>
            <person name="Grigoriev I.V."/>
            <person name="Allen A.E."/>
            <person name="Bidle K."/>
            <person name="Borodovsky M."/>
            <person name="Bowler C."/>
            <person name="Brownlee C."/>
            <person name="Cock J.M."/>
            <person name="Elias M."/>
            <person name="Gladyshev V.N."/>
            <person name="Groth M."/>
            <person name="Guda C."/>
            <person name="Hadaegh A."/>
            <person name="Iglesias-Rodriguez M.D."/>
            <person name="Jenkins J."/>
            <person name="Jones B.M."/>
            <person name="Lawson T."/>
            <person name="Leese F."/>
            <person name="Lindquist E."/>
            <person name="Lobanov A."/>
            <person name="Lomsadze A."/>
            <person name="Malik S.B."/>
            <person name="Marsh M.E."/>
            <person name="Mackinder L."/>
            <person name="Mock T."/>
            <person name="Mueller-Roeber B."/>
            <person name="Pagarete A."/>
            <person name="Parker M."/>
            <person name="Probert I."/>
            <person name="Quesneville H."/>
            <person name="Raines C."/>
            <person name="Rensing S.A."/>
            <person name="Riano-Pachon D.M."/>
            <person name="Richier S."/>
            <person name="Rokitta S."/>
            <person name="Shiraiwa Y."/>
            <person name="Soanes D.M."/>
            <person name="van der Giezen M."/>
            <person name="Wahlund T.M."/>
            <person name="Williams B."/>
            <person name="Wilson W."/>
            <person name="Wolfe G."/>
            <person name="Wurch L.L."/>
        </authorList>
    </citation>
    <scope>NUCLEOTIDE SEQUENCE</scope>
</reference>
<evidence type="ECO:0000259" key="8">
    <source>
        <dbReference type="PROSITE" id="PS50893"/>
    </source>
</evidence>
<dbReference type="SMART" id="SM00382">
    <property type="entry name" value="AAA"/>
    <property type="match status" value="1"/>
</dbReference>
<dbReference type="GO" id="GO:0016020">
    <property type="term" value="C:membrane"/>
    <property type="evidence" value="ECO:0007669"/>
    <property type="project" value="UniProtKB-SubCell"/>
</dbReference>
<keyword evidence="10" id="KW-1185">Reference proteome</keyword>
<comment type="subcellular location">
    <subcellularLocation>
        <location evidence="1">Membrane</location>
        <topology evidence="1">Multi-pass membrane protein</topology>
    </subcellularLocation>
</comment>
<protein>
    <recommendedName>
        <fullName evidence="8">ABC transporter domain-containing protein</fullName>
    </recommendedName>
</protein>
<evidence type="ECO:0000313" key="10">
    <source>
        <dbReference type="Proteomes" id="UP000013827"/>
    </source>
</evidence>
<dbReference type="PANTHER" id="PTHR48041:SF91">
    <property type="entry name" value="ABC TRANSPORTER G FAMILY MEMBER 28"/>
    <property type="match status" value="1"/>
</dbReference>
<dbReference type="eggNOG" id="KOG0061">
    <property type="taxonomic scope" value="Eukaryota"/>
</dbReference>
<organism evidence="9 10">
    <name type="scientific">Emiliania huxleyi (strain CCMP1516)</name>
    <dbReference type="NCBI Taxonomy" id="280463"/>
    <lineage>
        <taxon>Eukaryota</taxon>
        <taxon>Haptista</taxon>
        <taxon>Haptophyta</taxon>
        <taxon>Prymnesiophyceae</taxon>
        <taxon>Isochrysidales</taxon>
        <taxon>Noelaerhabdaceae</taxon>
        <taxon>Emiliania</taxon>
    </lineage>
</organism>
<dbReference type="InterPro" id="IPR027417">
    <property type="entry name" value="P-loop_NTPase"/>
</dbReference>
<evidence type="ECO:0000256" key="3">
    <source>
        <dbReference type="ARBA" id="ARBA00022692"/>
    </source>
</evidence>
<dbReference type="AlphaFoldDB" id="A0A0D3KTW8"/>
<dbReference type="PROSITE" id="PS50893">
    <property type="entry name" value="ABC_TRANSPORTER_2"/>
    <property type="match status" value="1"/>
</dbReference>
<dbReference type="EnsemblProtists" id="EOD39203">
    <property type="protein sequence ID" value="EOD39203"/>
    <property type="gene ID" value="EMIHUDRAFT_439897"/>
</dbReference>